<evidence type="ECO:0000256" key="7">
    <source>
        <dbReference type="ARBA" id="ARBA00044550"/>
    </source>
</evidence>
<keyword evidence="2" id="KW-0378">Hydrolase</keyword>
<dbReference type="CDD" id="cd17920">
    <property type="entry name" value="DEXHc_RecQ"/>
    <property type="match status" value="1"/>
</dbReference>
<dbReference type="Pfam" id="PF00270">
    <property type="entry name" value="DEAD"/>
    <property type="match status" value="1"/>
</dbReference>
<dbReference type="PROSITE" id="PS51194">
    <property type="entry name" value="HELICASE_CTER"/>
    <property type="match status" value="1"/>
</dbReference>
<dbReference type="NCBIfam" id="TIGR00614">
    <property type="entry name" value="recQ_fam"/>
    <property type="match status" value="1"/>
</dbReference>
<dbReference type="EMBL" id="JAATHJ010000017">
    <property type="protein sequence ID" value="NJP38159.1"/>
    <property type="molecule type" value="Genomic_DNA"/>
</dbReference>
<dbReference type="GO" id="GO:0005524">
    <property type="term" value="F:ATP binding"/>
    <property type="evidence" value="ECO:0007669"/>
    <property type="project" value="UniProtKB-KW"/>
</dbReference>
<dbReference type="Pfam" id="PF16124">
    <property type="entry name" value="RecQ_Zn_bind"/>
    <property type="match status" value="1"/>
</dbReference>
<dbReference type="GO" id="GO:0043138">
    <property type="term" value="F:3'-5' DNA helicase activity"/>
    <property type="evidence" value="ECO:0007669"/>
    <property type="project" value="TreeGrafter"/>
</dbReference>
<evidence type="ECO:0000256" key="1">
    <source>
        <dbReference type="ARBA" id="ARBA00022741"/>
    </source>
</evidence>
<dbReference type="InterPro" id="IPR032284">
    <property type="entry name" value="RecQ_Zn-bd"/>
</dbReference>
<dbReference type="PANTHER" id="PTHR13710">
    <property type="entry name" value="DNA HELICASE RECQ FAMILY MEMBER"/>
    <property type="match status" value="1"/>
</dbReference>
<evidence type="ECO:0000256" key="4">
    <source>
        <dbReference type="ARBA" id="ARBA00022840"/>
    </source>
</evidence>
<dbReference type="GO" id="GO:0006310">
    <property type="term" value="P:DNA recombination"/>
    <property type="evidence" value="ECO:0007669"/>
    <property type="project" value="InterPro"/>
</dbReference>
<dbReference type="FunFam" id="3.40.50.300:FF:001389">
    <property type="entry name" value="ATP-dependent DNA helicase RecQ"/>
    <property type="match status" value="1"/>
</dbReference>
<dbReference type="SMART" id="SM00487">
    <property type="entry name" value="DEXDc"/>
    <property type="match status" value="1"/>
</dbReference>
<accession>A0A969PSA8</accession>
<evidence type="ECO:0000313" key="10">
    <source>
        <dbReference type="EMBL" id="NJP38159.1"/>
    </source>
</evidence>
<dbReference type="Gene3D" id="3.40.50.300">
    <property type="entry name" value="P-loop containing nucleotide triphosphate hydrolases"/>
    <property type="match status" value="2"/>
</dbReference>
<gene>
    <name evidence="10" type="ORF">HCN83_11250</name>
</gene>
<dbReference type="PANTHER" id="PTHR13710:SF84">
    <property type="entry name" value="ATP-DEPENDENT DNA HELICASE RECS-RELATED"/>
    <property type="match status" value="1"/>
</dbReference>
<dbReference type="InterPro" id="IPR027417">
    <property type="entry name" value="P-loop_NTPase"/>
</dbReference>
<dbReference type="InterPro" id="IPR014001">
    <property type="entry name" value="Helicase_ATP-bd"/>
</dbReference>
<dbReference type="AlphaFoldDB" id="A0A969PSA8"/>
<protein>
    <recommendedName>
        <fullName evidence="6">ATP-dependent DNA helicase RecQ</fullName>
    </recommendedName>
    <alternativeName>
        <fullName evidence="7">DNA 3'-5' helicase RecQ</fullName>
    </alternativeName>
</protein>
<keyword evidence="5" id="KW-0238">DNA-binding</keyword>
<dbReference type="GO" id="GO:0003677">
    <property type="term" value="F:DNA binding"/>
    <property type="evidence" value="ECO:0007669"/>
    <property type="project" value="UniProtKB-KW"/>
</dbReference>
<dbReference type="SMART" id="SM00490">
    <property type="entry name" value="HELICc"/>
    <property type="match status" value="1"/>
</dbReference>
<dbReference type="GO" id="GO:0005737">
    <property type="term" value="C:cytoplasm"/>
    <property type="evidence" value="ECO:0007669"/>
    <property type="project" value="TreeGrafter"/>
</dbReference>
<comment type="caution">
    <text evidence="10">The sequence shown here is derived from an EMBL/GenBank/DDBJ whole genome shotgun (WGS) entry which is preliminary data.</text>
</comment>
<evidence type="ECO:0000256" key="5">
    <source>
        <dbReference type="ARBA" id="ARBA00023125"/>
    </source>
</evidence>
<dbReference type="GO" id="GO:0009378">
    <property type="term" value="F:four-way junction helicase activity"/>
    <property type="evidence" value="ECO:0007669"/>
    <property type="project" value="TreeGrafter"/>
</dbReference>
<evidence type="ECO:0000256" key="3">
    <source>
        <dbReference type="ARBA" id="ARBA00022806"/>
    </source>
</evidence>
<evidence type="ECO:0000256" key="6">
    <source>
        <dbReference type="ARBA" id="ARBA00044535"/>
    </source>
</evidence>
<reference evidence="10 11" key="1">
    <citation type="submission" date="2020-03" db="EMBL/GenBank/DDBJ databases">
        <title>Assessment of the enzymatic potential of alkaline-tolerant lipase obtained from Bacillus luteus H11 (technogenic soil) for the bioremediation of saline soils contaminated with petroleum substances.</title>
        <authorList>
            <person name="Kalwasinska A."/>
        </authorList>
    </citation>
    <scope>NUCLEOTIDE SEQUENCE [LARGE SCALE GENOMIC DNA]</scope>
    <source>
        <strain evidence="10 11">H11</strain>
    </source>
</reference>
<dbReference type="InterPro" id="IPR002464">
    <property type="entry name" value="DNA/RNA_helicase_DEAH_CS"/>
</dbReference>
<dbReference type="PROSITE" id="PS51192">
    <property type="entry name" value="HELICASE_ATP_BIND_1"/>
    <property type="match status" value="1"/>
</dbReference>
<dbReference type="InterPro" id="IPR001650">
    <property type="entry name" value="Helicase_C-like"/>
</dbReference>
<dbReference type="Pfam" id="PF00271">
    <property type="entry name" value="Helicase_C"/>
    <property type="match status" value="1"/>
</dbReference>
<dbReference type="GO" id="GO:0030894">
    <property type="term" value="C:replisome"/>
    <property type="evidence" value="ECO:0007669"/>
    <property type="project" value="TreeGrafter"/>
</dbReference>
<dbReference type="GO" id="GO:0016787">
    <property type="term" value="F:hydrolase activity"/>
    <property type="evidence" value="ECO:0007669"/>
    <property type="project" value="UniProtKB-KW"/>
</dbReference>
<name>A0A969PSA8_9BACI</name>
<dbReference type="GO" id="GO:0043590">
    <property type="term" value="C:bacterial nucleoid"/>
    <property type="evidence" value="ECO:0007669"/>
    <property type="project" value="TreeGrafter"/>
</dbReference>
<sequence length="483" mass="54289">MNAKELLQGTPFKEFRPGQENVVTSILNGRDTLAVLPTGSGKTLCYQLPAGILPGLTIVVSPLVSLMDDQVTQLKMNGFQKAAALHGNKQPEEKKRIWQQLSQLKLLYVSPEMLAVDKIKQRLQKLTVSLLVVDEAHCISQWGHEFRPDYKSLGEVREELGNPVLLALTATASELVRTDIASSLRLHHPLIEAHSVNRENIFIAIERMNEPTSRQQHLLKLVAASAKPCIIYTGTRRDAEVWSSLYKGPSAFYHGGMNAEDRNSIQGQFLYNEIDVLFATSAFGMGINKPDVRTVVHGYMPASVEQYVQEIGRAGRDGNRAIAHAVVADRDMMLPWHFVEMEIPGTDWMRNVLLPAAEANKDLTQVVEDAAFAEHTASLLISRFNENNREKTGQEIVEALIQQFDKRRQERAEQIRQITTLCNSTSCYRKQILSYFEEVPYSAEENCCSNCHANPHIESLPPRQRSVDNWQELLKNKLHIGAG</sequence>
<dbReference type="InterPro" id="IPR011545">
    <property type="entry name" value="DEAD/DEAH_box_helicase_dom"/>
</dbReference>
<keyword evidence="1" id="KW-0547">Nucleotide-binding</keyword>
<organism evidence="10 11">
    <name type="scientific">Alkalicoccus luteus</name>
    <dbReference type="NCBI Taxonomy" id="1237094"/>
    <lineage>
        <taxon>Bacteria</taxon>
        <taxon>Bacillati</taxon>
        <taxon>Bacillota</taxon>
        <taxon>Bacilli</taxon>
        <taxon>Bacillales</taxon>
        <taxon>Bacillaceae</taxon>
        <taxon>Alkalicoccus</taxon>
    </lineage>
</organism>
<keyword evidence="11" id="KW-1185">Reference proteome</keyword>
<evidence type="ECO:0000259" key="8">
    <source>
        <dbReference type="PROSITE" id="PS51192"/>
    </source>
</evidence>
<keyword evidence="3 10" id="KW-0347">Helicase</keyword>
<dbReference type="PROSITE" id="PS00690">
    <property type="entry name" value="DEAH_ATP_HELICASE"/>
    <property type="match status" value="1"/>
</dbReference>
<feature type="domain" description="Helicase ATP-binding" evidence="8">
    <location>
        <begin position="23"/>
        <end position="190"/>
    </location>
</feature>
<feature type="domain" description="Helicase C-terminal" evidence="9">
    <location>
        <begin position="213"/>
        <end position="364"/>
    </location>
</feature>
<dbReference type="InterPro" id="IPR004589">
    <property type="entry name" value="DNA_helicase_ATP-dep_RecQ"/>
</dbReference>
<keyword evidence="4" id="KW-0067">ATP-binding</keyword>
<evidence type="ECO:0000313" key="11">
    <source>
        <dbReference type="Proteomes" id="UP000752012"/>
    </source>
</evidence>
<evidence type="ECO:0000259" key="9">
    <source>
        <dbReference type="PROSITE" id="PS51194"/>
    </source>
</evidence>
<proteinExistence type="predicted"/>
<evidence type="ECO:0000256" key="2">
    <source>
        <dbReference type="ARBA" id="ARBA00022801"/>
    </source>
</evidence>
<dbReference type="RefSeq" id="WP_168007377.1">
    <property type="nucleotide sequence ID" value="NZ_JAATHJ010000017.1"/>
</dbReference>
<dbReference type="GO" id="GO:0006281">
    <property type="term" value="P:DNA repair"/>
    <property type="evidence" value="ECO:0007669"/>
    <property type="project" value="TreeGrafter"/>
</dbReference>
<dbReference type="Proteomes" id="UP000752012">
    <property type="component" value="Unassembled WGS sequence"/>
</dbReference>
<dbReference type="SUPFAM" id="SSF52540">
    <property type="entry name" value="P-loop containing nucleoside triphosphate hydrolases"/>
    <property type="match status" value="1"/>
</dbReference>